<organism evidence="2 3">
    <name type="scientific">Myroides pelagicus</name>
    <dbReference type="NCBI Taxonomy" id="270914"/>
    <lineage>
        <taxon>Bacteria</taxon>
        <taxon>Pseudomonadati</taxon>
        <taxon>Bacteroidota</taxon>
        <taxon>Flavobacteriia</taxon>
        <taxon>Flavobacteriales</taxon>
        <taxon>Flavobacteriaceae</taxon>
        <taxon>Myroides</taxon>
    </lineage>
</organism>
<evidence type="ECO:0000313" key="2">
    <source>
        <dbReference type="EMBL" id="MTH30692.1"/>
    </source>
</evidence>
<keyword evidence="1" id="KW-0812">Transmembrane</keyword>
<feature type="transmembrane region" description="Helical" evidence="1">
    <location>
        <begin position="47"/>
        <end position="67"/>
    </location>
</feature>
<evidence type="ECO:0000313" key="3">
    <source>
        <dbReference type="Proteomes" id="UP000488936"/>
    </source>
</evidence>
<name>A0A7K1GP70_9FLAO</name>
<reference evidence="2 3" key="1">
    <citation type="journal article" date="2006" name="Int. J. Syst. Evol. Microbiol.">
        <title>Myroides pelagicus sp. nov., isolated from seawater in Thailand.</title>
        <authorList>
            <person name="Yoon J."/>
            <person name="Maneerat S."/>
            <person name="Kawai F."/>
            <person name="Yokota A."/>
        </authorList>
    </citation>
    <scope>NUCLEOTIDE SEQUENCE [LARGE SCALE GENOMIC DNA]</scope>
    <source>
        <strain evidence="2 3">SM1T</strain>
    </source>
</reference>
<dbReference type="EMBL" id="WMJY01000036">
    <property type="protein sequence ID" value="MTH30692.1"/>
    <property type="molecule type" value="Genomic_DNA"/>
</dbReference>
<protein>
    <submittedName>
        <fullName evidence="2">Uncharacterized protein</fullName>
    </submittedName>
</protein>
<gene>
    <name evidence="2" type="ORF">GJV77_12420</name>
</gene>
<proteinExistence type="predicted"/>
<accession>A0A7K1GP70</accession>
<keyword evidence="1" id="KW-1133">Transmembrane helix</keyword>
<dbReference type="OrthoDB" id="981524at2"/>
<evidence type="ECO:0000256" key="1">
    <source>
        <dbReference type="SAM" id="Phobius"/>
    </source>
</evidence>
<comment type="caution">
    <text evidence="2">The sequence shown here is derived from an EMBL/GenBank/DDBJ whole genome shotgun (WGS) entry which is preliminary data.</text>
</comment>
<keyword evidence="3" id="KW-1185">Reference proteome</keyword>
<sequence length="135" mass="15730">MSTKIPFKKDTLFKTPESYFDSFDDRLMSKIEENNNSKKTPTKKYKLSYYSGIAATIALVIGSSLYYKQHKNEKIQNEAIINYIEYNPAIALSPEFIEAFDEQDIKELEQSIPLNQQQINEYVLSSIDLEYYISD</sequence>
<dbReference type="Proteomes" id="UP000488936">
    <property type="component" value="Unassembled WGS sequence"/>
</dbReference>
<dbReference type="RefSeq" id="WP_155036671.1">
    <property type="nucleotide sequence ID" value="NZ_JAYMMG010000036.1"/>
</dbReference>
<keyword evidence="1" id="KW-0472">Membrane</keyword>
<dbReference type="AlphaFoldDB" id="A0A7K1GP70"/>